<dbReference type="EMBL" id="RBNJ01004251">
    <property type="protein sequence ID" value="RUS30118.1"/>
    <property type="molecule type" value="Genomic_DNA"/>
</dbReference>
<protein>
    <submittedName>
        <fullName evidence="1">Uncharacterized protein</fullName>
    </submittedName>
</protein>
<accession>A0A433QK19</accession>
<evidence type="ECO:0000313" key="1">
    <source>
        <dbReference type="EMBL" id="RUS30118.1"/>
    </source>
</evidence>
<organism evidence="1 2">
    <name type="scientific">Jimgerdemannia flammicorona</name>
    <dbReference type="NCBI Taxonomy" id="994334"/>
    <lineage>
        <taxon>Eukaryota</taxon>
        <taxon>Fungi</taxon>
        <taxon>Fungi incertae sedis</taxon>
        <taxon>Mucoromycota</taxon>
        <taxon>Mucoromycotina</taxon>
        <taxon>Endogonomycetes</taxon>
        <taxon>Endogonales</taxon>
        <taxon>Endogonaceae</taxon>
        <taxon>Jimgerdemannia</taxon>
    </lineage>
</organism>
<dbReference type="Proteomes" id="UP000274822">
    <property type="component" value="Unassembled WGS sequence"/>
</dbReference>
<proteinExistence type="predicted"/>
<keyword evidence="2" id="KW-1185">Reference proteome</keyword>
<reference evidence="1 2" key="1">
    <citation type="journal article" date="2018" name="New Phytol.">
        <title>Phylogenomics of Endogonaceae and evolution of mycorrhizas within Mucoromycota.</title>
        <authorList>
            <person name="Chang Y."/>
            <person name="Desiro A."/>
            <person name="Na H."/>
            <person name="Sandor L."/>
            <person name="Lipzen A."/>
            <person name="Clum A."/>
            <person name="Barry K."/>
            <person name="Grigoriev I.V."/>
            <person name="Martin F.M."/>
            <person name="Stajich J.E."/>
            <person name="Smith M.E."/>
            <person name="Bonito G."/>
            <person name="Spatafora J.W."/>
        </authorList>
    </citation>
    <scope>NUCLEOTIDE SEQUENCE [LARGE SCALE GENOMIC DNA]</scope>
    <source>
        <strain evidence="1 2">AD002</strain>
    </source>
</reference>
<sequence length="126" mass="14638">MAADYGRHSNYTDLLGFLRSQVPAQRLWQRLRIRHKRIAPPSTPTYPPVFDFGVLFGVFRFLNREYVNMLLTAYLSVLVSPPWLKLASTSRKRSLLTSIYKVLSTKTGKRTYMICTEEKVINLIKI</sequence>
<dbReference type="AlphaFoldDB" id="A0A433QK19"/>
<evidence type="ECO:0000313" key="2">
    <source>
        <dbReference type="Proteomes" id="UP000274822"/>
    </source>
</evidence>
<name>A0A433QK19_9FUNG</name>
<comment type="caution">
    <text evidence="1">The sequence shown here is derived from an EMBL/GenBank/DDBJ whole genome shotgun (WGS) entry which is preliminary data.</text>
</comment>
<gene>
    <name evidence="1" type="ORF">BC938DRAFT_479831</name>
</gene>